<keyword evidence="5 7" id="KW-0378">Hydrolase</keyword>
<dbReference type="EMBL" id="VJYK02000193">
    <property type="protein sequence ID" value="MQS03692.1"/>
    <property type="molecule type" value="Genomic_DNA"/>
</dbReference>
<evidence type="ECO:0000256" key="2">
    <source>
        <dbReference type="ARBA" id="ARBA00010088"/>
    </source>
</evidence>
<evidence type="ECO:0000256" key="6">
    <source>
        <dbReference type="ARBA" id="ARBA00029605"/>
    </source>
</evidence>
<dbReference type="Pfam" id="PF00561">
    <property type="entry name" value="Abhydrolase_1"/>
    <property type="match status" value="1"/>
</dbReference>
<dbReference type="SUPFAM" id="SSF53474">
    <property type="entry name" value="alpha/beta-Hydrolases"/>
    <property type="match status" value="1"/>
</dbReference>
<dbReference type="GO" id="GO:0004177">
    <property type="term" value="F:aminopeptidase activity"/>
    <property type="evidence" value="ECO:0007669"/>
    <property type="project" value="UniProtKB-EC"/>
</dbReference>
<organism evidence="10 11">
    <name type="scientific">Streptomyces alkaliterrae</name>
    <dbReference type="NCBI Taxonomy" id="2213162"/>
    <lineage>
        <taxon>Bacteria</taxon>
        <taxon>Bacillati</taxon>
        <taxon>Actinomycetota</taxon>
        <taxon>Actinomycetes</taxon>
        <taxon>Kitasatosporales</taxon>
        <taxon>Streptomycetaceae</taxon>
        <taxon>Streptomyces</taxon>
    </lineage>
</organism>
<evidence type="ECO:0000256" key="8">
    <source>
        <dbReference type="PIRSR" id="PIRSR005539-1"/>
    </source>
</evidence>
<evidence type="ECO:0000313" key="10">
    <source>
        <dbReference type="EMBL" id="MQS03692.1"/>
    </source>
</evidence>
<dbReference type="Gene3D" id="3.40.50.1820">
    <property type="entry name" value="alpha/beta hydrolase"/>
    <property type="match status" value="1"/>
</dbReference>
<feature type="active site" description="Proton donor" evidence="8">
    <location>
        <position position="282"/>
    </location>
</feature>
<dbReference type="PANTHER" id="PTHR43798">
    <property type="entry name" value="MONOACYLGLYCEROL LIPASE"/>
    <property type="match status" value="1"/>
</dbReference>
<accession>A0A5P0YW34</accession>
<dbReference type="InterPro" id="IPR000073">
    <property type="entry name" value="AB_hydrolase_1"/>
</dbReference>
<evidence type="ECO:0000256" key="4">
    <source>
        <dbReference type="ARBA" id="ARBA00021843"/>
    </source>
</evidence>
<dbReference type="PRINTS" id="PR00793">
    <property type="entry name" value="PROAMNOPTASE"/>
</dbReference>
<dbReference type="InterPro" id="IPR029058">
    <property type="entry name" value="AB_hydrolase_fold"/>
</dbReference>
<dbReference type="InterPro" id="IPR005945">
    <property type="entry name" value="Pro_imino_pep"/>
</dbReference>
<gene>
    <name evidence="10" type="ORF">FNX44_017805</name>
</gene>
<sequence length="315" mass="35037">MDPRAASPRRRRYVATDTGGTDHGVIHWDGHRTWWERRGSGGVPLLLLPGGPGASSHYLTPLAERLSRERHVVRYDPLGTGHSTRERPADGWTVELFLHELDQVRQRLDLDTVDLLGHSWGGWLALEHLLRGARGVRGLVLYSSSASVPHTSRELRRLAADLPEADRQAIAHAEQTSAFEGLDYQRAVQTFLHRHFCRLDPWPAELNRQGFGFDVYQTLWGPSEITCTGTLADWDVSDRLGDVRVPTLIVSGAHDELTAPLQDELRDGLPDARRVTFADSGHMSHLEEPDRFARTVAEFLATLPTGPTGPTTPGP</sequence>
<evidence type="ECO:0000256" key="1">
    <source>
        <dbReference type="ARBA" id="ARBA00001585"/>
    </source>
</evidence>
<evidence type="ECO:0000256" key="5">
    <source>
        <dbReference type="ARBA" id="ARBA00022801"/>
    </source>
</evidence>
<dbReference type="EC" id="3.4.11.5" evidence="3"/>
<dbReference type="InterPro" id="IPR002410">
    <property type="entry name" value="Peptidase_S33"/>
</dbReference>
<name>A0A5P0YW34_9ACTN</name>
<dbReference type="AlphaFoldDB" id="A0A5P0YW34"/>
<protein>
    <recommendedName>
        <fullName evidence="4">Proline iminopeptidase</fullName>
        <ecNumber evidence="3">3.4.11.5</ecNumber>
    </recommendedName>
    <alternativeName>
        <fullName evidence="6">Prolyl aminopeptidase</fullName>
    </alternativeName>
</protein>
<dbReference type="NCBIfam" id="TIGR01250">
    <property type="entry name" value="pro_imino_pep_2"/>
    <property type="match status" value="1"/>
</dbReference>
<evidence type="ECO:0000259" key="9">
    <source>
        <dbReference type="Pfam" id="PF00561"/>
    </source>
</evidence>
<dbReference type="GO" id="GO:0006508">
    <property type="term" value="P:proteolysis"/>
    <property type="evidence" value="ECO:0007669"/>
    <property type="project" value="InterPro"/>
</dbReference>
<feature type="active site" evidence="8">
    <location>
        <position position="255"/>
    </location>
</feature>
<reference evidence="10 11" key="1">
    <citation type="submission" date="2019-10" db="EMBL/GenBank/DDBJ databases">
        <title>Streptomyces sp. nov., a novel actinobacterium isolated from alkaline environment.</title>
        <authorList>
            <person name="Golinska P."/>
        </authorList>
    </citation>
    <scope>NUCLEOTIDE SEQUENCE [LARGE SCALE GENOMIC DNA]</scope>
    <source>
        <strain evidence="10 11">OF1</strain>
    </source>
</reference>
<evidence type="ECO:0000256" key="7">
    <source>
        <dbReference type="PIRNR" id="PIRNR005539"/>
    </source>
</evidence>
<evidence type="ECO:0000313" key="11">
    <source>
        <dbReference type="Proteomes" id="UP000320857"/>
    </source>
</evidence>
<proteinExistence type="inferred from homology"/>
<dbReference type="InterPro" id="IPR050266">
    <property type="entry name" value="AB_hydrolase_sf"/>
</dbReference>
<dbReference type="Proteomes" id="UP000320857">
    <property type="component" value="Unassembled WGS sequence"/>
</dbReference>
<dbReference type="PANTHER" id="PTHR43798:SF33">
    <property type="entry name" value="HYDROLASE, PUTATIVE (AFU_ORTHOLOGUE AFUA_2G14860)-RELATED"/>
    <property type="match status" value="1"/>
</dbReference>
<comment type="catalytic activity">
    <reaction evidence="1">
        <text>Release of N-terminal proline from a peptide.</text>
        <dbReference type="EC" id="3.4.11.5"/>
    </reaction>
</comment>
<feature type="domain" description="AB hydrolase-1" evidence="9">
    <location>
        <begin position="44"/>
        <end position="289"/>
    </location>
</feature>
<feature type="active site" description="Nucleophile" evidence="8">
    <location>
        <position position="119"/>
    </location>
</feature>
<comment type="similarity">
    <text evidence="2 7">Belongs to the peptidase S33 family.</text>
</comment>
<dbReference type="PIRSF" id="PIRSF005539">
    <property type="entry name" value="Pept_S33_TRI_F1"/>
    <property type="match status" value="1"/>
</dbReference>
<keyword evidence="11" id="KW-1185">Reference proteome</keyword>
<evidence type="ECO:0000256" key="3">
    <source>
        <dbReference type="ARBA" id="ARBA00012568"/>
    </source>
</evidence>
<dbReference type="GO" id="GO:0016020">
    <property type="term" value="C:membrane"/>
    <property type="evidence" value="ECO:0007669"/>
    <property type="project" value="TreeGrafter"/>
</dbReference>
<comment type="caution">
    <text evidence="10">The sequence shown here is derived from an EMBL/GenBank/DDBJ whole genome shotgun (WGS) entry which is preliminary data.</text>
</comment>